<proteinExistence type="predicted"/>
<dbReference type="Proteomes" id="UP000663193">
    <property type="component" value="Chromosome 5"/>
</dbReference>
<dbReference type="OMA" id="CLVFGHM"/>
<dbReference type="InterPro" id="IPR050667">
    <property type="entry name" value="PPR-containing_protein"/>
</dbReference>
<sequence length="809" mass="92914">MPSHLTRLVFRSIIADEPLLYRGCRLRAVRPHLVNRTARVLPHIQRRTFLDLFKQRRKVKPMKIPAGLETLSEVGYKTEHGLRPPEPKVVAEAFKVYFAQRKGTFEEFHIGKAFPAFVYLLDNPKPDGTPWLSATELSDHVYFKMLKTEARPRGDAKVHIMFGKALIEEYARLMKLDPTDTGGDASLPLEDNLNVKKVRLLSALGAAKEARDIAMSSYKYEPTSPPEYLRLVRKVWGIVLAGIVREGNIDEVRRTTEIIEQQSIPMDAKMQENLVNFFCEKKAMDDVKFWYKFPITEGDKVAKPGTLALAALLRACALVGDLTYGQQVVTSLLQNDVPQKGAWDAIFLWSAAIGKGVDEVDRMMSVMIRRNDEARNKDRSIQLIRPDVDTINMLVDFANSKKDPYSAERYIALGEKRGIMPDEKTYAMQIKYRLSVNDIDGARAAYFNLQGEFSGAEESVAVVNQLIRALCESQQHLFDELMVMVDDLHERKALFDPETIAALCVLHLKRGEAIDALDLLQTHAHSYTPEQRTHIRKGLAAFVLDGDTSTADAWETYQILRQVFQETPRADRIELMNAFFTRKRSDMACHVFFHMRNHVVPEIRADADVYVAAFAGFARNADAESLELAHNQLKLDLTVDFNTRLRNALMLAYGATEQNLKAMRFWREICESKEGPSYNSIPIVFRACETMHYGWGHARSIWKRLKEQDVEIDRNIWKAYMCAMARNSQHDEVQNMIENVEEEYGFILDLDILGNWFNCTANIERQARVEKWIKERYPDIWRELEALGHWVTMDGFGHRQFNINRDLEP</sequence>
<evidence type="ECO:0000313" key="1">
    <source>
        <dbReference type="EMBL" id="QRC95516.1"/>
    </source>
</evidence>
<protein>
    <recommendedName>
        <fullName evidence="3">Complex I intermediate-associated protein 84, mitochondrial</fullName>
    </recommendedName>
</protein>
<reference evidence="2" key="1">
    <citation type="journal article" date="2021" name="BMC Genomics">
        <title>Chromosome-level genome assembly and manually-curated proteome of model necrotroph Parastagonospora nodorum Sn15 reveals a genome-wide trove of candidate effector homologs, and redundancy of virulence-related functions within an accessory chromosome.</title>
        <authorList>
            <person name="Bertazzoni S."/>
            <person name="Jones D.A.B."/>
            <person name="Phan H.T."/>
            <person name="Tan K.-C."/>
            <person name="Hane J.K."/>
        </authorList>
    </citation>
    <scope>NUCLEOTIDE SEQUENCE [LARGE SCALE GENOMIC DNA]</scope>
    <source>
        <strain evidence="2">SN15 / ATCC MYA-4574 / FGSC 10173)</strain>
    </source>
</reference>
<name>A0A7U2EYM9_PHANO</name>
<dbReference type="EMBL" id="CP069027">
    <property type="protein sequence ID" value="QRC95516.1"/>
    <property type="molecule type" value="Genomic_DNA"/>
</dbReference>
<evidence type="ECO:0000313" key="2">
    <source>
        <dbReference type="Proteomes" id="UP000663193"/>
    </source>
</evidence>
<accession>A0A7U2EYM9</accession>
<dbReference type="PANTHER" id="PTHR47939">
    <property type="entry name" value="MEMBRANE-ASSOCIATED SALT-INDUCIBLE PROTEIN-LIKE"/>
    <property type="match status" value="1"/>
</dbReference>
<dbReference type="PANTHER" id="PTHR47939:SF5">
    <property type="entry name" value="PENTACOTRIPEPTIDE-REPEAT REGION OF PRORP DOMAIN-CONTAINING PROTEIN"/>
    <property type="match status" value="1"/>
</dbReference>
<dbReference type="OrthoDB" id="185373at2759"/>
<dbReference type="InterPro" id="IPR011990">
    <property type="entry name" value="TPR-like_helical_dom_sf"/>
</dbReference>
<dbReference type="VEuPathDB" id="FungiDB:JI435_032000"/>
<dbReference type="Gene3D" id="1.25.40.10">
    <property type="entry name" value="Tetratricopeptide repeat domain"/>
    <property type="match status" value="2"/>
</dbReference>
<keyword evidence="2" id="KW-1185">Reference proteome</keyword>
<organism evidence="1 2">
    <name type="scientific">Phaeosphaeria nodorum (strain SN15 / ATCC MYA-4574 / FGSC 10173)</name>
    <name type="common">Glume blotch fungus</name>
    <name type="synonym">Parastagonospora nodorum</name>
    <dbReference type="NCBI Taxonomy" id="321614"/>
    <lineage>
        <taxon>Eukaryota</taxon>
        <taxon>Fungi</taxon>
        <taxon>Dikarya</taxon>
        <taxon>Ascomycota</taxon>
        <taxon>Pezizomycotina</taxon>
        <taxon>Dothideomycetes</taxon>
        <taxon>Pleosporomycetidae</taxon>
        <taxon>Pleosporales</taxon>
        <taxon>Pleosporineae</taxon>
        <taxon>Phaeosphaeriaceae</taxon>
        <taxon>Parastagonospora</taxon>
    </lineage>
</organism>
<evidence type="ECO:0008006" key="3">
    <source>
        <dbReference type="Google" id="ProtNLM"/>
    </source>
</evidence>
<gene>
    <name evidence="1" type="ORF">JI435_032000</name>
</gene>
<dbReference type="AlphaFoldDB" id="A0A7U2EYM9"/>